<accession>R4T9F3</accession>
<dbReference type="RefSeq" id="YP_008059433.1">
    <property type="nucleotide sequence ID" value="NC_021328.1"/>
</dbReference>
<dbReference type="KEGG" id="vg:16194123"/>
<gene>
    <name evidence="1" type="primary">258</name>
    <name evidence="1" type="ORF">HGTV1_258</name>
</gene>
<dbReference type="Proteomes" id="UP000202786">
    <property type="component" value="Segment"/>
</dbReference>
<evidence type="ECO:0000313" key="2">
    <source>
        <dbReference type="Proteomes" id="UP000202786"/>
    </source>
</evidence>
<reference evidence="1 2" key="1">
    <citation type="submission" date="2012-12" db="EMBL/GenBank/DDBJ databases">
        <authorList>
            <person name="Sencilo A."/>
            <person name="Jacobs-Sera D."/>
            <person name="Russell D.A."/>
            <person name="Ko C."/>
            <person name="Atanasova N."/>
            <person name="Osterlund E."/>
            <person name="Oksanen H.M."/>
            <person name="Bamford D.H."/>
            <person name="Hatfull G.F."/>
            <person name="Roine E."/>
            <person name="Hendrix R.W."/>
        </authorList>
    </citation>
    <scope>NUCLEOTIDE SEQUENCE [LARGE SCALE GENOMIC DNA]</scope>
</reference>
<proteinExistence type="predicted"/>
<organism evidence="1 2">
    <name type="scientific">Halogranum tailed virus 1</name>
    <dbReference type="NCBI Taxonomy" id="1273749"/>
    <lineage>
        <taxon>Viruses</taxon>
        <taxon>Duplodnaviria</taxon>
        <taxon>Heunggongvirae</taxon>
        <taxon>Uroviricota</taxon>
        <taxon>Caudoviricetes</taxon>
        <taxon>Thumleimavirales</taxon>
        <taxon>Halomagnusviridae</taxon>
        <taxon>Hagravirus</taxon>
        <taxon>Hagravirus capitaneum</taxon>
        <taxon>Hagravirus HGTV1</taxon>
    </lineage>
</organism>
<name>R4T9F3_9CAUD</name>
<protein>
    <submittedName>
        <fullName evidence="1">Uncharacterized protein</fullName>
    </submittedName>
</protein>
<sequence>MPEITFGPSATETILEVFNWHVDSDGYVRDENGEYAPVKGDSKRVTKEHVGGIVKGDDGEPVILRDNFCDIVDYVEDER</sequence>
<dbReference type="EMBL" id="KC292026">
    <property type="protein sequence ID" value="AGM11555.1"/>
    <property type="molecule type" value="Genomic_DNA"/>
</dbReference>
<dbReference type="GeneID" id="16194123"/>
<evidence type="ECO:0000313" key="1">
    <source>
        <dbReference type="EMBL" id="AGM11555.1"/>
    </source>
</evidence>
<keyword evidence="2" id="KW-1185">Reference proteome</keyword>